<accession>A0A955LGV7</accession>
<evidence type="ECO:0000313" key="15">
    <source>
        <dbReference type="EMBL" id="MCA9390362.1"/>
    </source>
</evidence>
<reference evidence="15" key="2">
    <citation type="journal article" date="2021" name="Microbiome">
        <title>Successional dynamics and alternative stable states in a saline activated sludge microbial community over 9 years.</title>
        <authorList>
            <person name="Wang Y."/>
            <person name="Ye J."/>
            <person name="Ju F."/>
            <person name="Liu L."/>
            <person name="Boyd J.A."/>
            <person name="Deng Y."/>
            <person name="Parks D.H."/>
            <person name="Jiang X."/>
            <person name="Yin X."/>
            <person name="Woodcroft B.J."/>
            <person name="Tyson G.W."/>
            <person name="Hugenholtz P."/>
            <person name="Polz M.F."/>
            <person name="Zhang T."/>
        </authorList>
    </citation>
    <scope>NUCLEOTIDE SEQUENCE</scope>
    <source>
        <strain evidence="15">HKST-UBA01</strain>
    </source>
</reference>
<feature type="domain" description="Histidine kinase" evidence="13">
    <location>
        <begin position="175"/>
        <end position="392"/>
    </location>
</feature>
<organism evidence="15 16">
    <name type="scientific">candidate division WWE3 bacterium</name>
    <dbReference type="NCBI Taxonomy" id="2053526"/>
    <lineage>
        <taxon>Bacteria</taxon>
        <taxon>Katanobacteria</taxon>
    </lineage>
</organism>
<dbReference type="GO" id="GO:0006355">
    <property type="term" value="P:regulation of DNA-templated transcription"/>
    <property type="evidence" value="ECO:0007669"/>
    <property type="project" value="InterPro"/>
</dbReference>
<dbReference type="PANTHER" id="PTHR43711:SF1">
    <property type="entry name" value="HISTIDINE KINASE 1"/>
    <property type="match status" value="1"/>
</dbReference>
<dbReference type="Pfam" id="PF00512">
    <property type="entry name" value="HisKA"/>
    <property type="match status" value="1"/>
</dbReference>
<feature type="domain" description="PAS" evidence="14">
    <location>
        <begin position="36"/>
        <end position="103"/>
    </location>
</feature>
<comment type="subcellular location">
    <subcellularLocation>
        <location evidence="2">Cell membrane</location>
    </subcellularLocation>
</comment>
<evidence type="ECO:0000256" key="11">
    <source>
        <dbReference type="ARBA" id="ARBA00023136"/>
    </source>
</evidence>
<dbReference type="InterPro" id="IPR035965">
    <property type="entry name" value="PAS-like_dom_sf"/>
</dbReference>
<dbReference type="Pfam" id="PF00989">
    <property type="entry name" value="PAS"/>
    <property type="match status" value="1"/>
</dbReference>
<evidence type="ECO:0000256" key="5">
    <source>
        <dbReference type="ARBA" id="ARBA00022553"/>
    </source>
</evidence>
<evidence type="ECO:0000256" key="10">
    <source>
        <dbReference type="ARBA" id="ARBA00023012"/>
    </source>
</evidence>
<comment type="catalytic activity">
    <reaction evidence="1">
        <text>ATP + protein L-histidine = ADP + protein N-phospho-L-histidine.</text>
        <dbReference type="EC" id="2.7.13.3"/>
    </reaction>
</comment>
<reference evidence="15" key="1">
    <citation type="submission" date="2020-04" db="EMBL/GenBank/DDBJ databases">
        <authorList>
            <person name="Zhang T."/>
        </authorList>
    </citation>
    <scope>NUCLEOTIDE SEQUENCE</scope>
    <source>
        <strain evidence="15">HKST-UBA01</strain>
    </source>
</reference>
<dbReference type="InterPro" id="IPR050736">
    <property type="entry name" value="Sensor_HK_Regulatory"/>
</dbReference>
<evidence type="ECO:0000313" key="16">
    <source>
        <dbReference type="Proteomes" id="UP000701698"/>
    </source>
</evidence>
<dbReference type="SUPFAM" id="SSF55874">
    <property type="entry name" value="ATPase domain of HSP90 chaperone/DNA topoisomerase II/histidine kinase"/>
    <property type="match status" value="1"/>
</dbReference>
<evidence type="ECO:0000256" key="12">
    <source>
        <dbReference type="SAM" id="Coils"/>
    </source>
</evidence>
<evidence type="ECO:0000256" key="8">
    <source>
        <dbReference type="ARBA" id="ARBA00022777"/>
    </source>
</evidence>
<evidence type="ECO:0000256" key="9">
    <source>
        <dbReference type="ARBA" id="ARBA00022840"/>
    </source>
</evidence>
<keyword evidence="4" id="KW-1003">Cell membrane</keyword>
<name>A0A955LGV7_UNCKA</name>
<keyword evidence="5" id="KW-0597">Phosphoprotein</keyword>
<evidence type="ECO:0000259" key="13">
    <source>
        <dbReference type="PROSITE" id="PS50109"/>
    </source>
</evidence>
<evidence type="ECO:0000256" key="4">
    <source>
        <dbReference type="ARBA" id="ARBA00022475"/>
    </source>
</evidence>
<dbReference type="CDD" id="cd00130">
    <property type="entry name" value="PAS"/>
    <property type="match status" value="1"/>
</dbReference>
<dbReference type="CDD" id="cd00082">
    <property type="entry name" value="HisKA"/>
    <property type="match status" value="1"/>
</dbReference>
<feature type="coiled-coil region" evidence="12">
    <location>
        <begin position="16"/>
        <end position="43"/>
    </location>
</feature>
<keyword evidence="11" id="KW-0472">Membrane</keyword>
<dbReference type="GO" id="GO:0000155">
    <property type="term" value="F:phosphorelay sensor kinase activity"/>
    <property type="evidence" value="ECO:0007669"/>
    <property type="project" value="InterPro"/>
</dbReference>
<dbReference type="InterPro" id="IPR003594">
    <property type="entry name" value="HATPase_dom"/>
</dbReference>
<keyword evidence="6" id="KW-0808">Transferase</keyword>
<dbReference type="InterPro" id="IPR005467">
    <property type="entry name" value="His_kinase_dom"/>
</dbReference>
<evidence type="ECO:0000256" key="7">
    <source>
        <dbReference type="ARBA" id="ARBA00022741"/>
    </source>
</evidence>
<dbReference type="NCBIfam" id="TIGR00229">
    <property type="entry name" value="sensory_box"/>
    <property type="match status" value="1"/>
</dbReference>
<evidence type="ECO:0000256" key="1">
    <source>
        <dbReference type="ARBA" id="ARBA00000085"/>
    </source>
</evidence>
<dbReference type="EMBL" id="JAGQKX010000076">
    <property type="protein sequence ID" value="MCA9390362.1"/>
    <property type="molecule type" value="Genomic_DNA"/>
</dbReference>
<dbReference type="AlphaFoldDB" id="A0A955LGV7"/>
<comment type="caution">
    <text evidence="15">The sequence shown here is derived from an EMBL/GenBank/DDBJ whole genome shotgun (WGS) entry which is preliminary data.</text>
</comment>
<proteinExistence type="predicted"/>
<dbReference type="Gene3D" id="3.30.450.20">
    <property type="entry name" value="PAS domain"/>
    <property type="match status" value="1"/>
</dbReference>
<dbReference type="SUPFAM" id="SSF55785">
    <property type="entry name" value="PYP-like sensor domain (PAS domain)"/>
    <property type="match status" value="1"/>
</dbReference>
<protein>
    <recommendedName>
        <fullName evidence="3">histidine kinase</fullName>
        <ecNumber evidence="3">2.7.13.3</ecNumber>
    </recommendedName>
</protein>
<dbReference type="GO" id="GO:0005886">
    <property type="term" value="C:plasma membrane"/>
    <property type="evidence" value="ECO:0007669"/>
    <property type="project" value="UniProtKB-SubCell"/>
</dbReference>
<dbReference type="FunFam" id="3.30.565.10:FF:000023">
    <property type="entry name" value="PAS domain-containing sensor histidine kinase"/>
    <property type="match status" value="1"/>
</dbReference>
<gene>
    <name evidence="15" type="ORF">KC571_03055</name>
</gene>
<keyword evidence="8 15" id="KW-0418">Kinase</keyword>
<dbReference type="InterPro" id="IPR013767">
    <property type="entry name" value="PAS_fold"/>
</dbReference>
<dbReference type="EC" id="2.7.13.3" evidence="3"/>
<dbReference type="InterPro" id="IPR036890">
    <property type="entry name" value="HATPase_C_sf"/>
</dbReference>
<keyword evidence="10" id="KW-0902">Two-component regulatory system</keyword>
<dbReference type="Gene3D" id="3.30.565.10">
    <property type="entry name" value="Histidine kinase-like ATPase, C-terminal domain"/>
    <property type="match status" value="1"/>
</dbReference>
<dbReference type="SMART" id="SM00091">
    <property type="entry name" value="PAS"/>
    <property type="match status" value="1"/>
</dbReference>
<dbReference type="PANTHER" id="PTHR43711">
    <property type="entry name" value="TWO-COMPONENT HISTIDINE KINASE"/>
    <property type="match status" value="1"/>
</dbReference>
<evidence type="ECO:0000259" key="14">
    <source>
        <dbReference type="PROSITE" id="PS50112"/>
    </source>
</evidence>
<evidence type="ECO:0000256" key="6">
    <source>
        <dbReference type="ARBA" id="ARBA00022679"/>
    </source>
</evidence>
<dbReference type="SMART" id="SM00388">
    <property type="entry name" value="HisKA"/>
    <property type="match status" value="1"/>
</dbReference>
<keyword evidence="12" id="KW-0175">Coiled coil</keyword>
<dbReference type="PRINTS" id="PR00344">
    <property type="entry name" value="BCTRLSENSOR"/>
</dbReference>
<sequence>MPVLGQLFCGPQLKKISDLEEELNNLKSRYQQLQKYNERLTLTVRTISQGVFSIDLEGRVDYWSRGMELLTGISKEEAVGKNYEHLFTTLKTKEENPMMKIIEGERKLEYEIDYTITKPNNSEDSKELTGTVVPLSLSFLPMKNDLSNLIGIVVEVQNLKQRKDYEEMQLDFVAVVTHELRTPATSIKGYLSLLLDEGSNLSEEQKKFLRRAYISNERQIHTIESLLTVSKIEHEFLKPELDSVQIEAIVAETTKFIREDVQNKGLELRLNYPQFGLPKILADVSYLRQIIYVILSNAVKFTESGYVEVSFTEETETVTIHIKDTGSGIDQEMQGKIFDRFTRGERPFTEDTQGIGLGLYTAKAMVENMGGKIWVESTLGEGSTFSVSFPKG</sequence>
<dbReference type="InterPro" id="IPR004358">
    <property type="entry name" value="Sig_transdc_His_kin-like_C"/>
</dbReference>
<dbReference type="PROSITE" id="PS50109">
    <property type="entry name" value="HIS_KIN"/>
    <property type="match status" value="1"/>
</dbReference>
<dbReference type="PROSITE" id="PS50112">
    <property type="entry name" value="PAS"/>
    <property type="match status" value="1"/>
</dbReference>
<dbReference type="InterPro" id="IPR000014">
    <property type="entry name" value="PAS"/>
</dbReference>
<keyword evidence="9" id="KW-0067">ATP-binding</keyword>
<dbReference type="InterPro" id="IPR003661">
    <property type="entry name" value="HisK_dim/P_dom"/>
</dbReference>
<dbReference type="Pfam" id="PF02518">
    <property type="entry name" value="HATPase_c"/>
    <property type="match status" value="1"/>
</dbReference>
<evidence type="ECO:0000256" key="3">
    <source>
        <dbReference type="ARBA" id="ARBA00012438"/>
    </source>
</evidence>
<dbReference type="InterPro" id="IPR036097">
    <property type="entry name" value="HisK_dim/P_sf"/>
</dbReference>
<dbReference type="GO" id="GO:0005524">
    <property type="term" value="F:ATP binding"/>
    <property type="evidence" value="ECO:0007669"/>
    <property type="project" value="UniProtKB-KW"/>
</dbReference>
<keyword evidence="7" id="KW-0547">Nucleotide-binding</keyword>
<evidence type="ECO:0000256" key="2">
    <source>
        <dbReference type="ARBA" id="ARBA00004236"/>
    </source>
</evidence>
<dbReference type="SUPFAM" id="SSF47384">
    <property type="entry name" value="Homodimeric domain of signal transducing histidine kinase"/>
    <property type="match status" value="1"/>
</dbReference>
<dbReference type="Gene3D" id="1.10.287.130">
    <property type="match status" value="1"/>
</dbReference>
<dbReference type="Proteomes" id="UP000701698">
    <property type="component" value="Unassembled WGS sequence"/>
</dbReference>
<dbReference type="SMART" id="SM00387">
    <property type="entry name" value="HATPase_c"/>
    <property type="match status" value="1"/>
</dbReference>